<organism evidence="2 3">
    <name type="scientific">Phialemonium thermophilum</name>
    <dbReference type="NCBI Taxonomy" id="223376"/>
    <lineage>
        <taxon>Eukaryota</taxon>
        <taxon>Fungi</taxon>
        <taxon>Dikarya</taxon>
        <taxon>Ascomycota</taxon>
        <taxon>Pezizomycotina</taxon>
        <taxon>Sordariomycetes</taxon>
        <taxon>Sordariomycetidae</taxon>
        <taxon>Cephalothecales</taxon>
        <taxon>Cephalothecaceae</taxon>
        <taxon>Phialemonium</taxon>
    </lineage>
</organism>
<feature type="region of interest" description="Disordered" evidence="1">
    <location>
        <begin position="1"/>
        <end position="95"/>
    </location>
</feature>
<gene>
    <name evidence="2" type="ORF">VTK73DRAFT_6297</name>
</gene>
<evidence type="ECO:0000313" key="3">
    <source>
        <dbReference type="Proteomes" id="UP001586593"/>
    </source>
</evidence>
<keyword evidence="3" id="KW-1185">Reference proteome</keyword>
<feature type="compositionally biased region" description="Low complexity" evidence="1">
    <location>
        <begin position="77"/>
        <end position="95"/>
    </location>
</feature>
<protein>
    <submittedName>
        <fullName evidence="2">Uncharacterized protein</fullName>
    </submittedName>
</protein>
<dbReference type="EMBL" id="JAZHXJ010003542">
    <property type="protein sequence ID" value="KAL1835087.1"/>
    <property type="molecule type" value="Genomic_DNA"/>
</dbReference>
<feature type="region of interest" description="Disordered" evidence="1">
    <location>
        <begin position="115"/>
        <end position="153"/>
    </location>
</feature>
<accession>A0ABR3UZY9</accession>
<reference evidence="2 3" key="1">
    <citation type="journal article" date="2024" name="Commun. Biol.">
        <title>Comparative genomic analysis of thermophilic fungi reveals convergent evolutionary adaptations and gene losses.</title>
        <authorList>
            <person name="Steindorff A.S."/>
            <person name="Aguilar-Pontes M.V."/>
            <person name="Robinson A.J."/>
            <person name="Andreopoulos B."/>
            <person name="LaButti K."/>
            <person name="Kuo A."/>
            <person name="Mondo S."/>
            <person name="Riley R."/>
            <person name="Otillar R."/>
            <person name="Haridas S."/>
            <person name="Lipzen A."/>
            <person name="Grimwood J."/>
            <person name="Schmutz J."/>
            <person name="Clum A."/>
            <person name="Reid I.D."/>
            <person name="Moisan M.C."/>
            <person name="Butler G."/>
            <person name="Nguyen T.T.M."/>
            <person name="Dewar K."/>
            <person name="Conant G."/>
            <person name="Drula E."/>
            <person name="Henrissat B."/>
            <person name="Hansel C."/>
            <person name="Singer S."/>
            <person name="Hutchinson M.I."/>
            <person name="de Vries R.P."/>
            <person name="Natvig D.O."/>
            <person name="Powell A.J."/>
            <person name="Tsang A."/>
            <person name="Grigoriev I.V."/>
        </authorList>
    </citation>
    <scope>NUCLEOTIDE SEQUENCE [LARGE SCALE GENOMIC DNA]</scope>
    <source>
        <strain evidence="2 3">ATCC 24622</strain>
    </source>
</reference>
<feature type="compositionally biased region" description="Polar residues" evidence="1">
    <location>
        <begin position="48"/>
        <end position="58"/>
    </location>
</feature>
<comment type="caution">
    <text evidence="2">The sequence shown here is derived from an EMBL/GenBank/DDBJ whole genome shotgun (WGS) entry which is preliminary data.</text>
</comment>
<name>A0ABR3UZY9_9PEZI</name>
<evidence type="ECO:0000313" key="2">
    <source>
        <dbReference type="EMBL" id="KAL1835087.1"/>
    </source>
</evidence>
<feature type="compositionally biased region" description="Basic residues" evidence="1">
    <location>
        <begin position="28"/>
        <end position="40"/>
    </location>
</feature>
<feature type="compositionally biased region" description="Basic residues" evidence="1">
    <location>
        <begin position="135"/>
        <end position="153"/>
    </location>
</feature>
<proteinExistence type="predicted"/>
<sequence>MALPGPTSSRSPSPLTRRKPAVESLCPRSRRSFSRTSKRISPREPKTQNRPSQKQQHNPFRASPPPGSRTGCPDTTAGSASCPARPAPRSWPRSGCRCPCGLPTPPRTCCRPGPARAGTPPCAAPCPPCRTRSAPARRRRSCTWRPRPRRTAP</sequence>
<feature type="compositionally biased region" description="Low complexity" evidence="1">
    <location>
        <begin position="1"/>
        <end position="15"/>
    </location>
</feature>
<evidence type="ECO:0000256" key="1">
    <source>
        <dbReference type="SAM" id="MobiDB-lite"/>
    </source>
</evidence>
<dbReference type="Proteomes" id="UP001586593">
    <property type="component" value="Unassembled WGS sequence"/>
</dbReference>